<dbReference type="Gene3D" id="2.60.40.10">
    <property type="entry name" value="Immunoglobulins"/>
    <property type="match status" value="1"/>
</dbReference>
<dbReference type="AlphaFoldDB" id="A0A0B2AYE3"/>
<dbReference type="RefSeq" id="WP_039368995.1">
    <property type="nucleotide sequence ID" value="NZ_PGEZ01000002.1"/>
</dbReference>
<feature type="compositionally biased region" description="Pro residues" evidence="1">
    <location>
        <begin position="221"/>
        <end position="249"/>
    </location>
</feature>
<keyword evidence="5" id="KW-1185">Reference proteome</keyword>
<dbReference type="EMBL" id="PGEZ01000002">
    <property type="protein sequence ID" value="PJJ54129.1"/>
    <property type="molecule type" value="Genomic_DNA"/>
</dbReference>
<evidence type="ECO:0000313" key="5">
    <source>
        <dbReference type="Proteomes" id="UP000230842"/>
    </source>
</evidence>
<sequence>MRTRPPRIRAATATVVTAAAGLTAALLATTPADAAPVPVVLPISGTTTLANPLAGGAVLTMPEGARLRGDFDLATSGVTGTMEIPEITAKVRALGLPWIGDTTSTVVLEPIGDTVAVVGDGGIVTADTTFRIALPDVRSDLPLLRLINLGGPTCRTGDVTARLVSSEPFSLTDPIAMSAAFTIGDLHGCPDVLGLPAGDWLLSTLLSGDGNRLDLTVGPISPDPDAPTPTEPTPTEPTPTVPPKPPVVKPPTKVASTTTATTTAVRYGRKARIRVRVRSSRTATGVVRVRKGAKALGSHRLRSGRATVTLRRKSLRVGRHWLTVVYPGSAKVKASKTTVVLRVKKRR</sequence>
<evidence type="ECO:0000259" key="3">
    <source>
        <dbReference type="Pfam" id="PF16640"/>
    </source>
</evidence>
<gene>
    <name evidence="4" type="ORF">CLV56_3633</name>
</gene>
<keyword evidence="2" id="KW-0732">Signal</keyword>
<dbReference type="OrthoDB" id="3821392at2"/>
<evidence type="ECO:0000256" key="1">
    <source>
        <dbReference type="SAM" id="MobiDB-lite"/>
    </source>
</evidence>
<dbReference type="InterPro" id="IPR032109">
    <property type="entry name" value="Big_3_5"/>
</dbReference>
<feature type="signal peptide" evidence="2">
    <location>
        <begin position="1"/>
        <end position="34"/>
    </location>
</feature>
<comment type="caution">
    <text evidence="4">The sequence shown here is derived from an EMBL/GenBank/DDBJ whole genome shotgun (WGS) entry which is preliminary data.</text>
</comment>
<dbReference type="Pfam" id="PF16640">
    <property type="entry name" value="Big_3_5"/>
    <property type="match status" value="1"/>
</dbReference>
<protein>
    <submittedName>
        <fullName evidence="4">Ig-like domain-containing protein</fullName>
    </submittedName>
</protein>
<evidence type="ECO:0000313" key="4">
    <source>
        <dbReference type="EMBL" id="PJJ54129.1"/>
    </source>
</evidence>
<dbReference type="InterPro" id="IPR013783">
    <property type="entry name" value="Ig-like_fold"/>
</dbReference>
<feature type="domain" description="Bacterial Ig-like" evidence="3">
    <location>
        <begin position="258"/>
        <end position="342"/>
    </location>
</feature>
<accession>A0A0B2AYE3</accession>
<name>A0A0B2AYE3_9ACTN</name>
<feature type="chain" id="PRO_5015034292" evidence="2">
    <location>
        <begin position="35"/>
        <end position="347"/>
    </location>
</feature>
<evidence type="ECO:0000256" key="2">
    <source>
        <dbReference type="SAM" id="SignalP"/>
    </source>
</evidence>
<dbReference type="GO" id="GO:0005975">
    <property type="term" value="P:carbohydrate metabolic process"/>
    <property type="evidence" value="ECO:0007669"/>
    <property type="project" value="UniProtKB-ARBA"/>
</dbReference>
<reference evidence="4 5" key="1">
    <citation type="submission" date="2017-11" db="EMBL/GenBank/DDBJ databases">
        <title>Genomic Encyclopedia of Archaeal and Bacterial Type Strains, Phase II (KMG-II): From Individual Species to Whole Genera.</title>
        <authorList>
            <person name="Goeker M."/>
        </authorList>
    </citation>
    <scope>NUCLEOTIDE SEQUENCE [LARGE SCALE GENOMIC DNA]</scope>
    <source>
        <strain evidence="4 5">DSM 27763</strain>
    </source>
</reference>
<feature type="region of interest" description="Disordered" evidence="1">
    <location>
        <begin position="214"/>
        <end position="258"/>
    </location>
</feature>
<dbReference type="Proteomes" id="UP000230842">
    <property type="component" value="Unassembled WGS sequence"/>
</dbReference>
<organism evidence="4 5">
    <name type="scientific">Mumia flava</name>
    <dbReference type="NCBI Taxonomy" id="1348852"/>
    <lineage>
        <taxon>Bacteria</taxon>
        <taxon>Bacillati</taxon>
        <taxon>Actinomycetota</taxon>
        <taxon>Actinomycetes</taxon>
        <taxon>Propionibacteriales</taxon>
        <taxon>Nocardioidaceae</taxon>
        <taxon>Mumia</taxon>
    </lineage>
</organism>
<proteinExistence type="predicted"/>